<dbReference type="EMBL" id="AQPN01000008">
    <property type="protein sequence ID" value="EOR96573.1"/>
    <property type="molecule type" value="Genomic_DNA"/>
</dbReference>
<feature type="transmembrane region" description="Helical" evidence="5">
    <location>
        <begin position="51"/>
        <end position="73"/>
    </location>
</feature>
<feature type="transmembrane region" description="Helical" evidence="5">
    <location>
        <begin position="143"/>
        <end position="160"/>
    </location>
</feature>
<dbReference type="PANTHER" id="PTHR23514">
    <property type="entry name" value="BYPASS OF STOP CODON PROTEIN 6"/>
    <property type="match status" value="1"/>
</dbReference>
<sequence>MERQQIKQEAIKQAIWATKSAFLVCGLGVSCWAPMVPFAKERLALNDADLGLLLLLLGLGAIIMMPVSGVISAKFGSRKVILVGALLIAAMLPLLMLTTSVFTMAVVLFFFGSGMGLIDAAMNAHGVQVQNAYGKPIMSSLHGLYSVGGLLGALGIGLLMKWGLTPMWAAIGVSIILLLIIGINYKSLFDKQTERTIIDEINTVKTETNSKAKLWFNSRVLFIGMMCFIAFLSEGAVLDWSAVFLQNNRGVSKEMSGTGYASFSVAMAVMRLFGDRIISRLNGRIVVIGGGLVAALGMALAIFTPWVATALMGFVLWGLGMANIVPIFFSEGGRLKNVPATIAIPAITTLGYAGLLTGPAMLGLISNAFTLPAAFAFCGVLLIIMAISYALNSKVEKC</sequence>
<proteinExistence type="predicted"/>
<feature type="transmembrane region" description="Helical" evidence="5">
    <location>
        <begin position="166"/>
        <end position="185"/>
    </location>
</feature>
<dbReference type="PROSITE" id="PS51257">
    <property type="entry name" value="PROKAR_LIPOPROTEIN"/>
    <property type="match status" value="1"/>
</dbReference>
<dbReference type="GO" id="GO:0022857">
    <property type="term" value="F:transmembrane transporter activity"/>
    <property type="evidence" value="ECO:0007669"/>
    <property type="project" value="InterPro"/>
</dbReference>
<keyword evidence="8" id="KW-1185">Reference proteome</keyword>
<feature type="transmembrane region" description="Helical" evidence="5">
    <location>
        <begin position="310"/>
        <end position="330"/>
    </location>
</feature>
<dbReference type="InterPro" id="IPR020846">
    <property type="entry name" value="MFS_dom"/>
</dbReference>
<keyword evidence="3 5" id="KW-1133">Transmembrane helix</keyword>
<dbReference type="PANTHER" id="PTHR23514:SF13">
    <property type="entry name" value="INNER MEMBRANE PROTEIN YBJJ"/>
    <property type="match status" value="1"/>
</dbReference>
<feature type="transmembrane region" description="Helical" evidence="5">
    <location>
        <begin position="342"/>
        <end position="365"/>
    </location>
</feature>
<dbReference type="InterPro" id="IPR036259">
    <property type="entry name" value="MFS_trans_sf"/>
</dbReference>
<evidence type="ECO:0000313" key="7">
    <source>
        <dbReference type="EMBL" id="EOR96573.1"/>
    </source>
</evidence>
<feature type="domain" description="Major facilitator superfamily (MFS) profile" evidence="6">
    <location>
        <begin position="14"/>
        <end position="397"/>
    </location>
</feature>
<protein>
    <submittedName>
        <fullName evidence="7">Membrane protein mosC</fullName>
    </submittedName>
</protein>
<dbReference type="AlphaFoldDB" id="R9GY33"/>
<evidence type="ECO:0000313" key="8">
    <source>
        <dbReference type="Proteomes" id="UP000014174"/>
    </source>
</evidence>
<dbReference type="InterPro" id="IPR051788">
    <property type="entry name" value="MFS_Transporter"/>
</dbReference>
<dbReference type="RefSeq" id="WP_016193458.1">
    <property type="nucleotide sequence ID" value="NZ_AQPN01000008.1"/>
</dbReference>
<evidence type="ECO:0000256" key="4">
    <source>
        <dbReference type="ARBA" id="ARBA00023136"/>
    </source>
</evidence>
<evidence type="ECO:0000259" key="6">
    <source>
        <dbReference type="PROSITE" id="PS50850"/>
    </source>
</evidence>
<comment type="subcellular location">
    <subcellularLocation>
        <location evidence="1">Membrane</location>
        <topology evidence="1">Multi-pass membrane protein</topology>
    </subcellularLocation>
</comment>
<feature type="transmembrane region" description="Helical" evidence="5">
    <location>
        <begin position="255"/>
        <end position="273"/>
    </location>
</feature>
<feature type="transmembrane region" description="Helical" evidence="5">
    <location>
        <begin position="220"/>
        <end position="243"/>
    </location>
</feature>
<evidence type="ECO:0000256" key="2">
    <source>
        <dbReference type="ARBA" id="ARBA00022692"/>
    </source>
</evidence>
<feature type="transmembrane region" description="Helical" evidence="5">
    <location>
        <begin position="371"/>
        <end position="391"/>
    </location>
</feature>
<dbReference type="InterPro" id="IPR011701">
    <property type="entry name" value="MFS"/>
</dbReference>
<evidence type="ECO:0000256" key="5">
    <source>
        <dbReference type="SAM" id="Phobius"/>
    </source>
</evidence>
<accession>R9GY33</accession>
<dbReference type="CDD" id="cd17393">
    <property type="entry name" value="MFS_MosC_like"/>
    <property type="match status" value="1"/>
</dbReference>
<feature type="transmembrane region" description="Helical" evidence="5">
    <location>
        <begin position="102"/>
        <end position="122"/>
    </location>
</feature>
<dbReference type="SUPFAM" id="SSF103473">
    <property type="entry name" value="MFS general substrate transporter"/>
    <property type="match status" value="1"/>
</dbReference>
<dbReference type="PROSITE" id="PS50850">
    <property type="entry name" value="MFS"/>
    <property type="match status" value="1"/>
</dbReference>
<reference evidence="7 8" key="1">
    <citation type="journal article" date="2013" name="Genome Announc.">
        <title>Draft Genome Sequence of Arcticibacter svalbardensis Strain MN12-7T, a Member of the Family Sphingobacteriaceae Isolated from an Arctic Soil Sample.</title>
        <authorList>
            <person name="Shivaji S."/>
            <person name="Ara S."/>
            <person name="Prasad S."/>
            <person name="Manasa B.P."/>
            <person name="Begum Z."/>
            <person name="Singh A."/>
            <person name="Kumar Pinnaka A."/>
        </authorList>
    </citation>
    <scope>NUCLEOTIDE SEQUENCE [LARGE SCALE GENOMIC DNA]</scope>
    <source>
        <strain evidence="7 8">MN12-7</strain>
    </source>
</reference>
<dbReference type="GO" id="GO:0016020">
    <property type="term" value="C:membrane"/>
    <property type="evidence" value="ECO:0007669"/>
    <property type="project" value="UniProtKB-SubCell"/>
</dbReference>
<organism evidence="7 8">
    <name type="scientific">Arcticibacter svalbardensis MN12-7</name>
    <dbReference type="NCBI Taxonomy" id="1150600"/>
    <lineage>
        <taxon>Bacteria</taxon>
        <taxon>Pseudomonadati</taxon>
        <taxon>Bacteroidota</taxon>
        <taxon>Sphingobacteriia</taxon>
        <taxon>Sphingobacteriales</taxon>
        <taxon>Sphingobacteriaceae</taxon>
        <taxon>Arcticibacter</taxon>
    </lineage>
</organism>
<dbReference type="OrthoDB" id="9809599at2"/>
<feature type="transmembrane region" description="Helical" evidence="5">
    <location>
        <begin position="21"/>
        <end position="39"/>
    </location>
</feature>
<dbReference type="Pfam" id="PF07690">
    <property type="entry name" value="MFS_1"/>
    <property type="match status" value="1"/>
</dbReference>
<gene>
    <name evidence="7" type="ORF">ADIARSV_0204</name>
</gene>
<dbReference type="eggNOG" id="COG0738">
    <property type="taxonomic scope" value="Bacteria"/>
</dbReference>
<evidence type="ECO:0000256" key="3">
    <source>
        <dbReference type="ARBA" id="ARBA00022989"/>
    </source>
</evidence>
<evidence type="ECO:0000256" key="1">
    <source>
        <dbReference type="ARBA" id="ARBA00004141"/>
    </source>
</evidence>
<comment type="caution">
    <text evidence="7">The sequence shown here is derived from an EMBL/GenBank/DDBJ whole genome shotgun (WGS) entry which is preliminary data.</text>
</comment>
<feature type="transmembrane region" description="Helical" evidence="5">
    <location>
        <begin position="80"/>
        <end position="96"/>
    </location>
</feature>
<dbReference type="Gene3D" id="1.20.1250.20">
    <property type="entry name" value="MFS general substrate transporter like domains"/>
    <property type="match status" value="2"/>
</dbReference>
<dbReference type="Proteomes" id="UP000014174">
    <property type="component" value="Unassembled WGS sequence"/>
</dbReference>
<name>R9GY33_9SPHI</name>
<feature type="transmembrane region" description="Helical" evidence="5">
    <location>
        <begin position="285"/>
        <end position="304"/>
    </location>
</feature>
<dbReference type="PATRIC" id="fig|1150600.3.peg.199"/>
<keyword evidence="4 5" id="KW-0472">Membrane</keyword>
<keyword evidence="2 5" id="KW-0812">Transmembrane</keyword>